<evidence type="ECO:0000313" key="4">
    <source>
        <dbReference type="RefSeq" id="XP_011206528.2"/>
    </source>
</evidence>
<feature type="compositionally biased region" description="Low complexity" evidence="1">
    <location>
        <begin position="311"/>
        <end position="320"/>
    </location>
</feature>
<dbReference type="OrthoDB" id="691673at2759"/>
<evidence type="ECO:0000259" key="2">
    <source>
        <dbReference type="Pfam" id="PF13837"/>
    </source>
</evidence>
<dbReference type="PANTHER" id="PTHR22666:SF3">
    <property type="entry name" value="MYB_SANT-LIKE DNA-BINDING DOMAIN-CONTAINING PROTEIN 1"/>
    <property type="match status" value="1"/>
</dbReference>
<accession>A0A6I9V4R6</accession>
<dbReference type="GeneID" id="105228403"/>
<dbReference type="GO" id="GO:0045893">
    <property type="term" value="P:positive regulation of DNA-templated transcription"/>
    <property type="evidence" value="ECO:0007669"/>
    <property type="project" value="TreeGrafter"/>
</dbReference>
<gene>
    <name evidence="4 5 6" type="primary">LOC105228403</name>
</gene>
<proteinExistence type="predicted"/>
<sequence>MSQKSSARLKLKRRSGEQWVSTNRVLNSISGSKKACSIGRNPNFDTDETKLLIQLWGDPKVQRTLIIAHKKHAVLCDLAAKMQQYGYYRSPEEISTRVKNLKCFYNRLKKEIESGLASAAEPTWKHYAEMDAIMKRPIFSVRPNEVPPPSLKYQLEKAREEREERRQKILEEGGTVSESDDGLDELVALSNGTASKNDIDDGIIPDVEVDINDEAFAAIASAAEKTVKPLSATKRRKISKASDGSLELCNEYGEDHIADTRSTDSNDMGEVQIKEENDSMDSEEFPLCKAVKRKSTEGEKSKLSQPKKQSAEATTTAASTLIKEEPIDVDAEEENGVIATQKNTMPTLIERLGDNSSSIVLPVSSPMTIVSTAANASKASTTTTSSAQSTPQGKISLVPTNFLMQPKPTTPTATTPIATAPAPAPTPLMPLTHQSQIQLLPNALNTSGTLQPGRILLSGTTGVTGAQGTPTSAGFVATGPGGMKLLLVNADQAGAQMGATNTTLSKTLLPQINAALLQQQQQQKQQQQQQAQQQQQLQQQQQQEQQAQQLQKEQQQKQQQLLKKVEEAKVKAANKRQQKQLHDKQRREELLSRKEAASMRILLRHIYNAQTENNEIQQQRLSLERERFDFERSAVDRFFAELPKLFTQQQQQQQQQTQVLQQQQQQVAAAMQAHTQQMRLNPPKLVFTTAVPGGASIAGVTGGATILTPTKLAANALPKLAPAPTAVIAQTPLTVTVPAADATTNVQSVDVQLVTPKTERED</sequence>
<feature type="region of interest" description="Disordered" evidence="1">
    <location>
        <begin position="572"/>
        <end position="592"/>
    </location>
</feature>
<dbReference type="KEGG" id="bdr:105228403"/>
<dbReference type="GO" id="GO:0016604">
    <property type="term" value="C:nuclear body"/>
    <property type="evidence" value="ECO:0007669"/>
    <property type="project" value="TreeGrafter"/>
</dbReference>
<protein>
    <submittedName>
        <fullName evidence="4 5">AF4/FMR2 family member lilli</fullName>
    </submittedName>
</protein>
<dbReference type="RefSeq" id="XP_049317615.1">
    <property type="nucleotide sequence ID" value="XM_049461658.1"/>
</dbReference>
<evidence type="ECO:0000313" key="5">
    <source>
        <dbReference type="RefSeq" id="XP_029407017.2"/>
    </source>
</evidence>
<feature type="compositionally biased region" description="Basic and acidic residues" evidence="1">
    <location>
        <begin position="580"/>
        <end position="592"/>
    </location>
</feature>
<dbReference type="AlphaFoldDB" id="A0A6I9V4R6"/>
<dbReference type="RefSeq" id="XP_029407017.2">
    <property type="nucleotide sequence ID" value="XM_029551157.2"/>
</dbReference>
<dbReference type="InterPro" id="IPR044822">
    <property type="entry name" value="Myb_DNA-bind_4"/>
</dbReference>
<evidence type="ECO:0000313" key="6">
    <source>
        <dbReference type="RefSeq" id="XP_049317615.1"/>
    </source>
</evidence>
<organism evidence="3 4">
    <name type="scientific">Bactrocera dorsalis</name>
    <name type="common">Oriental fruit fly</name>
    <name type="synonym">Dacus dorsalis</name>
    <dbReference type="NCBI Taxonomy" id="27457"/>
    <lineage>
        <taxon>Eukaryota</taxon>
        <taxon>Metazoa</taxon>
        <taxon>Ecdysozoa</taxon>
        <taxon>Arthropoda</taxon>
        <taxon>Hexapoda</taxon>
        <taxon>Insecta</taxon>
        <taxon>Pterygota</taxon>
        <taxon>Neoptera</taxon>
        <taxon>Endopterygota</taxon>
        <taxon>Diptera</taxon>
        <taxon>Brachycera</taxon>
        <taxon>Muscomorpha</taxon>
        <taxon>Tephritoidea</taxon>
        <taxon>Tephritidae</taxon>
        <taxon>Bactrocera</taxon>
        <taxon>Bactrocera</taxon>
    </lineage>
</organism>
<dbReference type="RefSeq" id="XP_011206528.2">
    <property type="nucleotide sequence ID" value="XM_011208226.4"/>
</dbReference>
<reference evidence="4 5" key="1">
    <citation type="submission" date="2025-05" db="UniProtKB">
        <authorList>
            <consortium name="RefSeq"/>
        </authorList>
    </citation>
    <scope>IDENTIFICATION</scope>
    <source>
        <tissue evidence="4 5">Adult</tissue>
    </source>
</reference>
<name>A0A6I9V4R6_BACDO</name>
<dbReference type="InterPro" id="IPR026095">
    <property type="entry name" value="Myb/SANT-like_DNA-bd_dom_prot"/>
</dbReference>
<dbReference type="Proteomes" id="UP001652620">
    <property type="component" value="Unplaced"/>
</dbReference>
<feature type="domain" description="Myb/SANT-like DNA-binding" evidence="2">
    <location>
        <begin position="42"/>
        <end position="133"/>
    </location>
</feature>
<dbReference type="PANTHER" id="PTHR22666">
    <property type="entry name" value="MYB_SANT-LIKE DNA-BINDING DOMAIN-CONTAINING PROTEIN 1"/>
    <property type="match status" value="1"/>
</dbReference>
<keyword evidence="3" id="KW-1185">Reference proteome</keyword>
<evidence type="ECO:0000313" key="3">
    <source>
        <dbReference type="Proteomes" id="UP001652620"/>
    </source>
</evidence>
<feature type="region of interest" description="Disordered" evidence="1">
    <location>
        <begin position="291"/>
        <end position="325"/>
    </location>
</feature>
<dbReference type="Pfam" id="PF13837">
    <property type="entry name" value="Myb_DNA-bind_4"/>
    <property type="match status" value="1"/>
</dbReference>
<dbReference type="Gene3D" id="1.10.10.60">
    <property type="entry name" value="Homeodomain-like"/>
    <property type="match status" value="1"/>
</dbReference>
<evidence type="ECO:0000256" key="1">
    <source>
        <dbReference type="SAM" id="MobiDB-lite"/>
    </source>
</evidence>